<dbReference type="AlphaFoldDB" id="A0A4U1CXH3"/>
<evidence type="ECO:0000313" key="3">
    <source>
        <dbReference type="Proteomes" id="UP000309488"/>
    </source>
</evidence>
<evidence type="ECO:0000256" key="1">
    <source>
        <dbReference type="SAM" id="Phobius"/>
    </source>
</evidence>
<feature type="transmembrane region" description="Helical" evidence="1">
    <location>
        <begin position="86"/>
        <end position="106"/>
    </location>
</feature>
<feature type="transmembrane region" description="Helical" evidence="1">
    <location>
        <begin position="165"/>
        <end position="191"/>
    </location>
</feature>
<organism evidence="2 3">
    <name type="scientific">Pedobacter polaris</name>
    <dbReference type="NCBI Taxonomy" id="2571273"/>
    <lineage>
        <taxon>Bacteria</taxon>
        <taxon>Pseudomonadati</taxon>
        <taxon>Bacteroidota</taxon>
        <taxon>Sphingobacteriia</taxon>
        <taxon>Sphingobacteriales</taxon>
        <taxon>Sphingobacteriaceae</taxon>
        <taxon>Pedobacter</taxon>
    </lineage>
</organism>
<keyword evidence="1" id="KW-1133">Transmembrane helix</keyword>
<gene>
    <name evidence="2" type="ORF">FA048_11760</name>
</gene>
<feature type="transmembrane region" description="Helical" evidence="1">
    <location>
        <begin position="127"/>
        <end position="145"/>
    </location>
</feature>
<feature type="transmembrane region" description="Helical" evidence="1">
    <location>
        <begin position="273"/>
        <end position="292"/>
    </location>
</feature>
<evidence type="ECO:0008006" key="4">
    <source>
        <dbReference type="Google" id="ProtNLM"/>
    </source>
</evidence>
<dbReference type="OrthoDB" id="102112at2"/>
<keyword evidence="1" id="KW-0812">Transmembrane</keyword>
<keyword evidence="3" id="KW-1185">Reference proteome</keyword>
<dbReference type="Proteomes" id="UP000309488">
    <property type="component" value="Unassembled WGS sequence"/>
</dbReference>
<feature type="transmembrane region" description="Helical" evidence="1">
    <location>
        <begin position="198"/>
        <end position="218"/>
    </location>
</feature>
<keyword evidence="1" id="KW-0472">Membrane</keyword>
<sequence length="431" mass="50380">METPIENLKPWSISKRFFTLLSIYFAFLMLDFTSSDELYPHFVYVLMTPYTEFWHWIVPWFGEHILHLSYPITVKPNGSGDTTYNYVLQLLWIIFALLITTIWTILDRRRPSYHQFQYWSRIVVRYFLAYMLFVYGFVKVIKLQFPFPDLIRLTEPYGDSTPMGLAWTFVGYSSGYNLFTGGAEVLAGILLFYKRTALFGALVAMTVMANVVAMNFAYDIPVKIFSLNLLIMAAWIAWYDKDRLINFFFLNKTATPSLIEYTYHTKWKKNIQLSLKVIAILFALYSTLYSNLNTAKKYGDAAPKPSLYGIYDVKTFNLKGQLLPPLTTDSLRWKRMIISYPGYARITKMNNSTFWIKLKVDTNAKTLNFTSTSDSTHQYMLNYAKLGKDQLVLKGLMNKDSVNIQFKQFDHTKFNLVKTGFNWVNEYPNNR</sequence>
<feature type="transmembrane region" description="Helical" evidence="1">
    <location>
        <begin position="17"/>
        <end position="34"/>
    </location>
</feature>
<protein>
    <recommendedName>
        <fullName evidence="4">DoxX family protein</fullName>
    </recommendedName>
</protein>
<name>A0A4U1CXH3_9SPHI</name>
<evidence type="ECO:0000313" key="2">
    <source>
        <dbReference type="EMBL" id="TKC10838.1"/>
    </source>
</evidence>
<feature type="transmembrane region" description="Helical" evidence="1">
    <location>
        <begin position="224"/>
        <end position="240"/>
    </location>
</feature>
<accession>A0A4U1CXH3</accession>
<dbReference type="RefSeq" id="WP_136841067.1">
    <property type="nucleotide sequence ID" value="NZ_SWBR01000002.1"/>
</dbReference>
<dbReference type="EMBL" id="SWBR01000002">
    <property type="protein sequence ID" value="TKC10838.1"/>
    <property type="molecule type" value="Genomic_DNA"/>
</dbReference>
<comment type="caution">
    <text evidence="2">The sequence shown here is derived from an EMBL/GenBank/DDBJ whole genome shotgun (WGS) entry which is preliminary data.</text>
</comment>
<reference evidence="2 3" key="1">
    <citation type="submission" date="2019-04" db="EMBL/GenBank/DDBJ databases">
        <title>Pedobacter sp. RP-3-22 sp. nov., isolated from Arctic soil.</title>
        <authorList>
            <person name="Dahal R.H."/>
            <person name="Kim D.-U."/>
        </authorList>
    </citation>
    <scope>NUCLEOTIDE SEQUENCE [LARGE SCALE GENOMIC DNA]</scope>
    <source>
        <strain evidence="2 3">RP-3-22</strain>
    </source>
</reference>
<proteinExistence type="predicted"/>